<feature type="domain" description="Bulb-type lectin" evidence="5">
    <location>
        <begin position="26"/>
        <end position="147"/>
    </location>
</feature>
<dbReference type="InterPro" id="IPR001480">
    <property type="entry name" value="Bulb-type_lectin_dom"/>
</dbReference>
<evidence type="ECO:0000313" key="6">
    <source>
        <dbReference type="EMBL" id="KAL0012546.1"/>
    </source>
</evidence>
<dbReference type="PROSITE" id="PS50927">
    <property type="entry name" value="BULB_LECTIN"/>
    <property type="match status" value="1"/>
</dbReference>
<gene>
    <name evidence="6" type="ORF">SO802_007654</name>
</gene>
<protein>
    <recommendedName>
        <fullName evidence="5">Bulb-type lectin domain-containing protein</fullName>
    </recommendedName>
</protein>
<organism evidence="6 7">
    <name type="scientific">Lithocarpus litseifolius</name>
    <dbReference type="NCBI Taxonomy" id="425828"/>
    <lineage>
        <taxon>Eukaryota</taxon>
        <taxon>Viridiplantae</taxon>
        <taxon>Streptophyta</taxon>
        <taxon>Embryophyta</taxon>
        <taxon>Tracheophyta</taxon>
        <taxon>Spermatophyta</taxon>
        <taxon>Magnoliopsida</taxon>
        <taxon>eudicotyledons</taxon>
        <taxon>Gunneridae</taxon>
        <taxon>Pentapetalae</taxon>
        <taxon>rosids</taxon>
        <taxon>fabids</taxon>
        <taxon>Fagales</taxon>
        <taxon>Fagaceae</taxon>
        <taxon>Lithocarpus</taxon>
    </lineage>
</organism>
<accession>A0AAW2DUX5</accession>
<dbReference type="AlphaFoldDB" id="A0AAW2DUX5"/>
<feature type="signal peptide" evidence="4">
    <location>
        <begin position="1"/>
        <end position="21"/>
    </location>
</feature>
<reference evidence="6 7" key="1">
    <citation type="submission" date="2024-01" db="EMBL/GenBank/DDBJ databases">
        <title>A telomere-to-telomere, gap-free genome of sweet tea (Lithocarpus litseifolius).</title>
        <authorList>
            <person name="Zhou J."/>
        </authorList>
    </citation>
    <scope>NUCLEOTIDE SEQUENCE [LARGE SCALE GENOMIC DNA]</scope>
    <source>
        <strain evidence="6">Zhou-2022a</strain>
        <tissue evidence="6">Leaf</tissue>
    </source>
</reference>
<dbReference type="PANTHER" id="PTHR32444">
    <property type="entry name" value="BULB-TYPE LECTIN DOMAIN-CONTAINING PROTEIN"/>
    <property type="match status" value="1"/>
</dbReference>
<evidence type="ECO:0000256" key="2">
    <source>
        <dbReference type="ARBA" id="ARBA00023157"/>
    </source>
</evidence>
<keyword evidence="1 4" id="KW-0732">Signal</keyword>
<keyword evidence="3" id="KW-0325">Glycoprotein</keyword>
<dbReference type="SMART" id="SM00108">
    <property type="entry name" value="B_lectin"/>
    <property type="match status" value="1"/>
</dbReference>
<dbReference type="Gene3D" id="2.90.10.10">
    <property type="entry name" value="Bulb-type lectin domain"/>
    <property type="match status" value="1"/>
</dbReference>
<comment type="caution">
    <text evidence="6">The sequence shown here is derived from an EMBL/GenBank/DDBJ whole genome shotgun (WGS) entry which is preliminary data.</text>
</comment>
<dbReference type="CDD" id="cd00028">
    <property type="entry name" value="B_lectin"/>
    <property type="match status" value="1"/>
</dbReference>
<keyword evidence="2" id="KW-1015">Disulfide bond</keyword>
<name>A0AAW2DUX5_9ROSI</name>
<evidence type="ECO:0000256" key="1">
    <source>
        <dbReference type="ARBA" id="ARBA00022729"/>
    </source>
</evidence>
<dbReference type="SUPFAM" id="SSF51110">
    <property type="entry name" value="alpha-D-mannose-specific plant lectins"/>
    <property type="match status" value="1"/>
</dbReference>
<dbReference type="FunFam" id="2.90.10.10:FF:000029">
    <property type="entry name" value="G-type lectin S-receptor-like serine/threonine-protein kinase"/>
    <property type="match status" value="1"/>
</dbReference>
<dbReference type="InterPro" id="IPR036426">
    <property type="entry name" value="Bulb-type_lectin_dom_sf"/>
</dbReference>
<evidence type="ECO:0000313" key="7">
    <source>
        <dbReference type="Proteomes" id="UP001459277"/>
    </source>
</evidence>
<evidence type="ECO:0000259" key="5">
    <source>
        <dbReference type="PROSITE" id="PS50927"/>
    </source>
</evidence>
<dbReference type="EMBL" id="JAZDWU010000002">
    <property type="protein sequence ID" value="KAL0012546.1"/>
    <property type="molecule type" value="Genomic_DNA"/>
</dbReference>
<evidence type="ECO:0000256" key="3">
    <source>
        <dbReference type="ARBA" id="ARBA00023180"/>
    </source>
</evidence>
<dbReference type="Pfam" id="PF01453">
    <property type="entry name" value="B_lectin"/>
    <property type="match status" value="1"/>
</dbReference>
<dbReference type="Proteomes" id="UP001459277">
    <property type="component" value="Unassembled WGS sequence"/>
</dbReference>
<sequence length="195" mass="21545">MNPAKHLLITVLLLLLSAVFQICISIDTITPNQTLKDGQILVSIQKIFALGFFSPEISNHSYLGIWYNQITEQNVVWVANRDNPLNDTSGVLSINSQGNLVLHTQNRTILVWSTNVSVSVNSMAQLLDIGNLAPSVSVNMSVLCNIVPSVVDVLKTGSCIPITLIFLHFVPMLTIYVQLSSQFYEVSMNDMSFHP</sequence>
<dbReference type="PANTHER" id="PTHR32444:SF63">
    <property type="entry name" value="G-TYPE LECTIN S-RECEPTOR-LIKE SERINE_THREONINE-PROTEIN KINASE RKS1"/>
    <property type="match status" value="1"/>
</dbReference>
<evidence type="ECO:0000256" key="4">
    <source>
        <dbReference type="SAM" id="SignalP"/>
    </source>
</evidence>
<feature type="chain" id="PRO_5043565144" description="Bulb-type lectin domain-containing protein" evidence="4">
    <location>
        <begin position="22"/>
        <end position="195"/>
    </location>
</feature>
<proteinExistence type="predicted"/>
<keyword evidence="7" id="KW-1185">Reference proteome</keyword>